<proteinExistence type="predicted"/>
<protein>
    <submittedName>
        <fullName evidence="2">Uncharacterized protein</fullName>
    </submittedName>
</protein>
<dbReference type="AlphaFoldDB" id="A0AAD3DL46"/>
<dbReference type="EMBL" id="BMAR01000006">
    <property type="protein sequence ID" value="GFR43841.1"/>
    <property type="molecule type" value="Genomic_DNA"/>
</dbReference>
<feature type="region of interest" description="Disordered" evidence="1">
    <location>
        <begin position="122"/>
        <end position="196"/>
    </location>
</feature>
<evidence type="ECO:0000313" key="2">
    <source>
        <dbReference type="EMBL" id="GFR43841.1"/>
    </source>
</evidence>
<reference evidence="2 3" key="1">
    <citation type="journal article" date="2021" name="Sci. Rep.">
        <title>Genome sequencing of the multicellular alga Astrephomene provides insights into convergent evolution of germ-soma differentiation.</title>
        <authorList>
            <person name="Yamashita S."/>
            <person name="Yamamoto K."/>
            <person name="Matsuzaki R."/>
            <person name="Suzuki S."/>
            <person name="Yamaguchi H."/>
            <person name="Hirooka S."/>
            <person name="Minakuchi Y."/>
            <person name="Miyagishima S."/>
            <person name="Kawachi M."/>
            <person name="Toyoda A."/>
            <person name="Nozaki H."/>
        </authorList>
    </citation>
    <scope>NUCLEOTIDE SEQUENCE [LARGE SCALE GENOMIC DNA]</scope>
    <source>
        <strain evidence="2 3">NIES-4017</strain>
    </source>
</reference>
<comment type="caution">
    <text evidence="2">The sequence shown here is derived from an EMBL/GenBank/DDBJ whole genome shotgun (WGS) entry which is preliminary data.</text>
</comment>
<name>A0AAD3DL46_9CHLO</name>
<feature type="region of interest" description="Disordered" evidence="1">
    <location>
        <begin position="59"/>
        <end position="80"/>
    </location>
</feature>
<dbReference type="Proteomes" id="UP001054857">
    <property type="component" value="Unassembled WGS sequence"/>
</dbReference>
<evidence type="ECO:0000256" key="1">
    <source>
        <dbReference type="SAM" id="MobiDB-lite"/>
    </source>
</evidence>
<feature type="non-terminal residue" evidence="2">
    <location>
        <position position="1"/>
    </location>
</feature>
<gene>
    <name evidence="2" type="ORF">Agub_g4963</name>
</gene>
<keyword evidence="3" id="KW-1185">Reference proteome</keyword>
<organism evidence="2 3">
    <name type="scientific">Astrephomene gubernaculifera</name>
    <dbReference type="NCBI Taxonomy" id="47775"/>
    <lineage>
        <taxon>Eukaryota</taxon>
        <taxon>Viridiplantae</taxon>
        <taxon>Chlorophyta</taxon>
        <taxon>core chlorophytes</taxon>
        <taxon>Chlorophyceae</taxon>
        <taxon>CS clade</taxon>
        <taxon>Chlamydomonadales</taxon>
        <taxon>Astrephomenaceae</taxon>
        <taxon>Astrephomene</taxon>
    </lineage>
</organism>
<feature type="compositionally biased region" description="Low complexity" evidence="1">
    <location>
        <begin position="153"/>
        <end position="181"/>
    </location>
</feature>
<sequence>MGKLRDLAACFLPSTVARPRGSAVQRLPNPASAVGESTLSVDAGADTELRLQPCASISGHPELLSPLGNTNSKEASAREGVSKLDAALRTMPNGSFGWNIPERAASGLPPASTSRLVGSASVRFADSPTASLPSTPRRGNSRGERECRPSRLQQQGAAAVQSGADEGSAGDSSNLRSLRSGGSLGEQPGSRAGSKSRGVSYLAAQLAARGVHYRAELERLMAAAAAGGGADRAAAAAVAVAAESAGAAAGSGGPTGARSGVAAEVSGGCRGGCVLLPLSGLQE</sequence>
<evidence type="ECO:0000313" key="3">
    <source>
        <dbReference type="Proteomes" id="UP001054857"/>
    </source>
</evidence>
<accession>A0AAD3DL46</accession>
<feature type="compositionally biased region" description="Polar residues" evidence="1">
    <location>
        <begin position="128"/>
        <end position="138"/>
    </location>
</feature>